<name>A0ABS3C5D7_9BACT</name>
<sequence>MGTTAILTQVAGRISIYREACKKVMRKIFIGFIFIFIACREEVKQAQEFSISIEEPLISEIPTDSYDIKIAVDRIVGLLRSKNAPIDSLYLKNYQTDSIPWTFQIQHYTTFVYEFQWAREQERVDSLLKVDSTECVEYKMIPATGNISGYDRWIEYFPETGDINDYPFQ</sequence>
<evidence type="ECO:0000313" key="2">
    <source>
        <dbReference type="Proteomes" id="UP000664317"/>
    </source>
</evidence>
<reference evidence="1 2" key="1">
    <citation type="submission" date="2021-03" db="EMBL/GenBank/DDBJ databases">
        <title>novel species isolated from a fishpond in China.</title>
        <authorList>
            <person name="Lu H."/>
            <person name="Cai Z."/>
        </authorList>
    </citation>
    <scope>NUCLEOTIDE SEQUENCE [LARGE SCALE GENOMIC DNA]</scope>
    <source>
        <strain evidence="1 2">H41</strain>
    </source>
</reference>
<evidence type="ECO:0008006" key="3">
    <source>
        <dbReference type="Google" id="ProtNLM"/>
    </source>
</evidence>
<comment type="caution">
    <text evidence="1">The sequence shown here is derived from an EMBL/GenBank/DDBJ whole genome shotgun (WGS) entry which is preliminary data.</text>
</comment>
<protein>
    <recommendedName>
        <fullName evidence="3">Lipoprotein</fullName>
    </recommendedName>
</protein>
<dbReference type="Proteomes" id="UP000664317">
    <property type="component" value="Unassembled WGS sequence"/>
</dbReference>
<keyword evidence="2" id="KW-1185">Reference proteome</keyword>
<organism evidence="1 2">
    <name type="scientific">Algoriphagus oliviformis</name>
    <dbReference type="NCBI Taxonomy" id="2811231"/>
    <lineage>
        <taxon>Bacteria</taxon>
        <taxon>Pseudomonadati</taxon>
        <taxon>Bacteroidota</taxon>
        <taxon>Cytophagia</taxon>
        <taxon>Cytophagales</taxon>
        <taxon>Cyclobacteriaceae</taxon>
        <taxon>Algoriphagus</taxon>
    </lineage>
</organism>
<dbReference type="EMBL" id="JAFKCT010000003">
    <property type="protein sequence ID" value="MBN7811366.1"/>
    <property type="molecule type" value="Genomic_DNA"/>
</dbReference>
<dbReference type="RefSeq" id="WP_206578140.1">
    <property type="nucleotide sequence ID" value="NZ_JAFKCT010000003.1"/>
</dbReference>
<proteinExistence type="predicted"/>
<evidence type="ECO:0000313" key="1">
    <source>
        <dbReference type="EMBL" id="MBN7811366.1"/>
    </source>
</evidence>
<gene>
    <name evidence="1" type="ORF">J0A68_10375</name>
</gene>
<accession>A0ABS3C5D7</accession>